<dbReference type="PROSITE" id="PS51318">
    <property type="entry name" value="TAT"/>
    <property type="match status" value="1"/>
</dbReference>
<comment type="caution">
    <text evidence="1">The sequence shown here is derived from an EMBL/GenBank/DDBJ whole genome shotgun (WGS) entry which is preliminary data.</text>
</comment>
<dbReference type="InterPro" id="IPR010869">
    <property type="entry name" value="DUF1501"/>
</dbReference>
<dbReference type="Proteomes" id="UP000680815">
    <property type="component" value="Unassembled WGS sequence"/>
</dbReference>
<sequence length="400" mass="41337">MIARLGRRELIRAGLGAALLPGLRGLAFAGPATAHAPLMVLVFLRGGMDSLHFLSPADDAAFVEMRAAELRTAADGAQAGHRLDAHRGIDFRLHREATGLAEIWRDRRLALWPAAGLPEPTRSHFEAQSLMATGRGRSREARGGGWLGAWAAALGQDVLAGPFALAGQGGLPPELAGAARALSLPALSGGLALPGGRIGALAIEALHAEGQDAVSRAARAAIGDMRALDALLPRDGEGRITPYRPANGADYAGVGGFGAALATVAQAAKSHPGLVAAQVDLGGWDTHEGQGWRLPGLVRTLSRGLAALDADLAGLPRRWCVLVASEFGRRLRANGSGGTDHGRAGTVMAFGRGGALGGHFGAWPGLSRDALEDGVDLAVAEDYRAVFRRVMEDLAGRSVV</sequence>
<reference evidence="1 2" key="1">
    <citation type="submission" date="2021-03" db="EMBL/GenBank/DDBJ databases">
        <authorList>
            <person name="So Y."/>
        </authorList>
    </citation>
    <scope>NUCLEOTIDE SEQUENCE [LARGE SCALE GENOMIC DNA]</scope>
    <source>
        <strain evidence="1 2">PWR1</strain>
    </source>
</reference>
<name>A0ABS4AY64_9PROT</name>
<gene>
    <name evidence="1" type="ORF">J5Y09_19890</name>
</gene>
<keyword evidence="2" id="KW-1185">Reference proteome</keyword>
<dbReference type="Pfam" id="PF07394">
    <property type="entry name" value="DUF1501"/>
    <property type="match status" value="1"/>
</dbReference>
<proteinExistence type="predicted"/>
<dbReference type="PANTHER" id="PTHR43737">
    <property type="entry name" value="BLL7424 PROTEIN"/>
    <property type="match status" value="1"/>
</dbReference>
<dbReference type="PANTHER" id="PTHR43737:SF1">
    <property type="entry name" value="DUF1501 DOMAIN-CONTAINING PROTEIN"/>
    <property type="match status" value="1"/>
</dbReference>
<dbReference type="InterPro" id="IPR006311">
    <property type="entry name" value="TAT_signal"/>
</dbReference>
<evidence type="ECO:0000313" key="2">
    <source>
        <dbReference type="Proteomes" id="UP000680815"/>
    </source>
</evidence>
<dbReference type="RefSeq" id="WP_209353589.1">
    <property type="nucleotide sequence ID" value="NZ_JAGIYZ010000024.1"/>
</dbReference>
<dbReference type="EMBL" id="JAGIYZ010000024">
    <property type="protein sequence ID" value="MBP0466199.1"/>
    <property type="molecule type" value="Genomic_DNA"/>
</dbReference>
<organism evidence="1 2">
    <name type="scientific">Roseomonas nitratireducens</name>
    <dbReference type="NCBI Taxonomy" id="2820810"/>
    <lineage>
        <taxon>Bacteria</taxon>
        <taxon>Pseudomonadati</taxon>
        <taxon>Pseudomonadota</taxon>
        <taxon>Alphaproteobacteria</taxon>
        <taxon>Acetobacterales</taxon>
        <taxon>Roseomonadaceae</taxon>
        <taxon>Roseomonas</taxon>
    </lineage>
</organism>
<evidence type="ECO:0000313" key="1">
    <source>
        <dbReference type="EMBL" id="MBP0466199.1"/>
    </source>
</evidence>
<accession>A0ABS4AY64</accession>
<protein>
    <submittedName>
        <fullName evidence="1">DUF1501 domain-containing protein</fullName>
    </submittedName>
</protein>